<dbReference type="SUPFAM" id="SSF81301">
    <property type="entry name" value="Nucleotidyltransferase"/>
    <property type="match status" value="1"/>
</dbReference>
<keyword evidence="4" id="KW-1185">Reference proteome</keyword>
<evidence type="ECO:0000313" key="3">
    <source>
        <dbReference type="EMBL" id="MBP2017519.1"/>
    </source>
</evidence>
<sequence>MNRHERALATVLEELQALPGTDAVLFFGSVQRGEGQATSDLDFYVVTSGREYWRAGRVVDGVQVELFFNPAPKMRERLEEGDAVAIHAFATGQLLLDRSGVGKALAARARQLWQEGPKPLTPWQAATWRYRLTDLAQDIEDVPPGSPEAHLLAGLLVPQVLEAFCALNRAWADKPKRLLARIRQLDPELADMAAEFYRTSNPAVAVRIADRVLAPFGGRIHTYESDRVPIGERWRIPFPTARRGWGLKGPSVHGCMSSSVNGKGLSHAGCGYWLKTLPFNLQRPRRRRLIDPPPRVRDSVTALSGLPHGPSGTVPALGRHPMVRI</sequence>
<reference evidence="3 4" key="1">
    <citation type="submission" date="2021-03" db="EMBL/GenBank/DDBJ databases">
        <title>Genomic Encyclopedia of Type Strains, Phase IV (KMG-IV): sequencing the most valuable type-strain genomes for metagenomic binning, comparative biology and taxonomic classification.</title>
        <authorList>
            <person name="Goeker M."/>
        </authorList>
    </citation>
    <scope>NUCLEOTIDE SEQUENCE [LARGE SCALE GENOMIC DNA]</scope>
    <source>
        <strain evidence="3 4">DSM 27138</strain>
    </source>
</reference>
<dbReference type="Proteomes" id="UP001519289">
    <property type="component" value="Unassembled WGS sequence"/>
</dbReference>
<organism evidence="3 4">
    <name type="scientific">Symbiobacterium terraclitae</name>
    <dbReference type="NCBI Taxonomy" id="557451"/>
    <lineage>
        <taxon>Bacteria</taxon>
        <taxon>Bacillati</taxon>
        <taxon>Bacillota</taxon>
        <taxon>Clostridia</taxon>
        <taxon>Eubacteriales</taxon>
        <taxon>Symbiobacteriaceae</taxon>
        <taxon>Symbiobacterium</taxon>
    </lineage>
</organism>
<evidence type="ECO:0000256" key="1">
    <source>
        <dbReference type="SAM" id="MobiDB-lite"/>
    </source>
</evidence>
<dbReference type="RefSeq" id="WP_209465661.1">
    <property type="nucleotide sequence ID" value="NZ_JAGGLG010000005.1"/>
</dbReference>
<gene>
    <name evidence="3" type="ORF">J2Z79_000902</name>
</gene>
<evidence type="ECO:0000313" key="4">
    <source>
        <dbReference type="Proteomes" id="UP001519289"/>
    </source>
</evidence>
<dbReference type="InterPro" id="IPR002934">
    <property type="entry name" value="Polymerase_NTP_transf_dom"/>
</dbReference>
<evidence type="ECO:0000259" key="2">
    <source>
        <dbReference type="Pfam" id="PF01909"/>
    </source>
</evidence>
<name>A0ABS4JPQ7_9FIRM</name>
<comment type="caution">
    <text evidence="3">The sequence shown here is derived from an EMBL/GenBank/DDBJ whole genome shotgun (WGS) entry which is preliminary data.</text>
</comment>
<accession>A0ABS4JPQ7</accession>
<dbReference type="InterPro" id="IPR043519">
    <property type="entry name" value="NT_sf"/>
</dbReference>
<feature type="region of interest" description="Disordered" evidence="1">
    <location>
        <begin position="301"/>
        <end position="325"/>
    </location>
</feature>
<dbReference type="Pfam" id="PF01909">
    <property type="entry name" value="NTP_transf_2"/>
    <property type="match status" value="1"/>
</dbReference>
<dbReference type="Gene3D" id="3.30.460.10">
    <property type="entry name" value="Beta Polymerase, domain 2"/>
    <property type="match status" value="1"/>
</dbReference>
<proteinExistence type="predicted"/>
<dbReference type="EMBL" id="JAGGLG010000005">
    <property type="protein sequence ID" value="MBP2017519.1"/>
    <property type="molecule type" value="Genomic_DNA"/>
</dbReference>
<feature type="domain" description="Polymerase nucleotidyl transferase" evidence="2">
    <location>
        <begin position="10"/>
        <end position="52"/>
    </location>
</feature>
<protein>
    <recommendedName>
        <fullName evidence="2">Polymerase nucleotidyl transferase domain-containing protein</fullName>
    </recommendedName>
</protein>